<dbReference type="RefSeq" id="WP_272635689.1">
    <property type="nucleotide sequence ID" value="NZ_JAZDDF010000001.1"/>
</dbReference>
<evidence type="ECO:0000259" key="6">
    <source>
        <dbReference type="Pfam" id="PF04539"/>
    </source>
</evidence>
<reference evidence="9 10" key="1">
    <citation type="submission" date="2024-01" db="EMBL/GenBank/DDBJ databases">
        <title>Maribacter spp. originated from different algae showed divergent polysaccharides utilization ability.</title>
        <authorList>
            <person name="Wang H."/>
            <person name="Wu Y."/>
        </authorList>
    </citation>
    <scope>NUCLEOTIDE SEQUENCE [LARGE SCALE GENOMIC DNA]</scope>
    <source>
        <strain evidence="9 10">KPT27_14</strain>
    </source>
</reference>
<keyword evidence="10" id="KW-1185">Reference proteome</keyword>
<proteinExistence type="predicted"/>
<dbReference type="PRINTS" id="PR00046">
    <property type="entry name" value="SIGMA70FCT"/>
</dbReference>
<sequence length="288" mass="32993">MRALTISQQITNRDNPSLVKYLSDIKHIPMITAEEEVQLAIRIKNGDEEALQKLVLSNLRFVVSVAKQYQSRGMNLHDLINEGNIGLVTAASKFDETRGFKFISYAVWWIRQGILQAVYEKVRMVRLPLNKISVINKINDISSSFEQSHQRPPTAEEISDIIDRSVSEINTCLEQDSWTISMDKSLGADEDGFNLYDLFQSDHFDRPDQNLVYTSLQTDIEVLLGTLSHREAYIVKQFYGIGEEHPLSIEQIAQDLNLTAERVRQIKLMALKRLQNSSKTAFLKEYLV</sequence>
<dbReference type="Pfam" id="PF00140">
    <property type="entry name" value="Sigma70_r1_2"/>
    <property type="match status" value="1"/>
</dbReference>
<evidence type="ECO:0000256" key="2">
    <source>
        <dbReference type="ARBA" id="ARBA00023082"/>
    </source>
</evidence>
<dbReference type="InterPro" id="IPR007624">
    <property type="entry name" value="RNA_pol_sigma70_r3"/>
</dbReference>
<dbReference type="InterPro" id="IPR007630">
    <property type="entry name" value="RNA_pol_sigma70_r4"/>
</dbReference>
<evidence type="ECO:0000313" key="9">
    <source>
        <dbReference type="EMBL" id="MEE1971071.1"/>
    </source>
</evidence>
<feature type="domain" description="RNA polymerase sigma-70 region 1.2" evidence="5">
    <location>
        <begin position="20"/>
        <end position="49"/>
    </location>
</feature>
<dbReference type="InterPro" id="IPR000943">
    <property type="entry name" value="RNA_pol_sigma70"/>
</dbReference>
<dbReference type="PANTHER" id="PTHR30603">
    <property type="entry name" value="RNA POLYMERASE SIGMA FACTOR RPO"/>
    <property type="match status" value="1"/>
</dbReference>
<evidence type="ECO:0000256" key="4">
    <source>
        <dbReference type="ARBA" id="ARBA00023163"/>
    </source>
</evidence>
<dbReference type="Pfam" id="PF04539">
    <property type="entry name" value="Sigma70_r3"/>
    <property type="match status" value="1"/>
</dbReference>
<dbReference type="InterPro" id="IPR014284">
    <property type="entry name" value="RNA_pol_sigma-70_dom"/>
</dbReference>
<keyword evidence="1" id="KW-0805">Transcription regulation</keyword>
<dbReference type="PANTHER" id="PTHR30603:SF47">
    <property type="entry name" value="RNA POLYMERASE SIGMA FACTOR SIGD, CHLOROPLASTIC"/>
    <property type="match status" value="1"/>
</dbReference>
<feature type="domain" description="RNA polymerase sigma-70 region 2" evidence="7">
    <location>
        <begin position="54"/>
        <end position="118"/>
    </location>
</feature>
<dbReference type="Gene3D" id="1.10.10.10">
    <property type="entry name" value="Winged helix-like DNA-binding domain superfamily/Winged helix DNA-binding domain"/>
    <property type="match status" value="2"/>
</dbReference>
<name>A0ABU7IEL2_9FLAO</name>
<feature type="domain" description="RNA polymerase sigma-70 region 4" evidence="8">
    <location>
        <begin position="223"/>
        <end position="275"/>
    </location>
</feature>
<dbReference type="Pfam" id="PF04545">
    <property type="entry name" value="Sigma70_r4"/>
    <property type="match status" value="1"/>
</dbReference>
<dbReference type="Proteomes" id="UP001343698">
    <property type="component" value="Unassembled WGS sequence"/>
</dbReference>
<dbReference type="InterPro" id="IPR050239">
    <property type="entry name" value="Sigma-70_RNA_pol_init_factors"/>
</dbReference>
<dbReference type="InterPro" id="IPR036388">
    <property type="entry name" value="WH-like_DNA-bd_sf"/>
</dbReference>
<dbReference type="SUPFAM" id="SSF88659">
    <property type="entry name" value="Sigma3 and sigma4 domains of RNA polymerase sigma factors"/>
    <property type="match status" value="2"/>
</dbReference>
<dbReference type="InterPro" id="IPR007627">
    <property type="entry name" value="RNA_pol_sigma70_r2"/>
</dbReference>
<dbReference type="SUPFAM" id="SSF88946">
    <property type="entry name" value="Sigma2 domain of RNA polymerase sigma factors"/>
    <property type="match status" value="1"/>
</dbReference>
<dbReference type="EMBL" id="JAZDDF010000001">
    <property type="protein sequence ID" value="MEE1971071.1"/>
    <property type="molecule type" value="Genomic_DNA"/>
</dbReference>
<accession>A0ABU7IEL2</accession>
<evidence type="ECO:0000313" key="10">
    <source>
        <dbReference type="Proteomes" id="UP001343698"/>
    </source>
</evidence>
<keyword evidence="2" id="KW-0731">Sigma factor</keyword>
<evidence type="ECO:0000259" key="8">
    <source>
        <dbReference type="Pfam" id="PF04545"/>
    </source>
</evidence>
<dbReference type="InterPro" id="IPR013324">
    <property type="entry name" value="RNA_pol_sigma_r3/r4-like"/>
</dbReference>
<feature type="domain" description="RNA polymerase sigma-70 region 3" evidence="6">
    <location>
        <begin position="135"/>
        <end position="193"/>
    </location>
</feature>
<dbReference type="NCBIfam" id="TIGR02937">
    <property type="entry name" value="sigma70-ECF"/>
    <property type="match status" value="1"/>
</dbReference>
<dbReference type="InterPro" id="IPR009042">
    <property type="entry name" value="RNA_pol_sigma70_r1_2"/>
</dbReference>
<dbReference type="Gene3D" id="1.20.120.1810">
    <property type="match status" value="1"/>
</dbReference>
<gene>
    <name evidence="9" type="ORF">V1H85_01350</name>
</gene>
<dbReference type="InterPro" id="IPR013325">
    <property type="entry name" value="RNA_pol_sigma_r2"/>
</dbReference>
<keyword evidence="4" id="KW-0804">Transcription</keyword>
<dbReference type="Pfam" id="PF04542">
    <property type="entry name" value="Sigma70_r2"/>
    <property type="match status" value="1"/>
</dbReference>
<evidence type="ECO:0000259" key="5">
    <source>
        <dbReference type="Pfam" id="PF00140"/>
    </source>
</evidence>
<organism evidence="9 10">
    <name type="scientific">Maribacter flavus</name>
    <dbReference type="NCBI Taxonomy" id="1658664"/>
    <lineage>
        <taxon>Bacteria</taxon>
        <taxon>Pseudomonadati</taxon>
        <taxon>Bacteroidota</taxon>
        <taxon>Flavobacteriia</taxon>
        <taxon>Flavobacteriales</taxon>
        <taxon>Flavobacteriaceae</taxon>
        <taxon>Maribacter</taxon>
    </lineage>
</organism>
<evidence type="ECO:0000256" key="1">
    <source>
        <dbReference type="ARBA" id="ARBA00023015"/>
    </source>
</evidence>
<keyword evidence="3" id="KW-0238">DNA-binding</keyword>
<protein>
    <submittedName>
        <fullName evidence="9">RNA polymerase sigma factor RpoD/SigA</fullName>
    </submittedName>
</protein>
<comment type="caution">
    <text evidence="9">The sequence shown here is derived from an EMBL/GenBank/DDBJ whole genome shotgun (WGS) entry which is preliminary data.</text>
</comment>
<evidence type="ECO:0000259" key="7">
    <source>
        <dbReference type="Pfam" id="PF04542"/>
    </source>
</evidence>
<evidence type="ECO:0000256" key="3">
    <source>
        <dbReference type="ARBA" id="ARBA00023125"/>
    </source>
</evidence>